<reference evidence="2" key="1">
    <citation type="submission" date="2024-04" db="EMBL/GenBank/DDBJ databases">
        <title>Phylogenomic analyses of a clade within the roseobacter group suggest taxonomic reassignments of species of the genera Aestuariivita, Citreicella, Loktanella, Nautella, Pelagibaca, Ruegeria, Thalassobius, Thiobacimonas and Tropicibacter, and the proposal o.</title>
        <authorList>
            <person name="Jeon C.O."/>
        </authorList>
    </citation>
    <scope>NUCLEOTIDE SEQUENCE [LARGE SCALE GENOMIC DNA]</scope>
    <source>
        <strain evidence="2">SS1-5</strain>
    </source>
</reference>
<accession>A0AAN0NLZ6</accession>
<proteinExistence type="predicted"/>
<dbReference type="AlphaFoldDB" id="A0AAN0NLZ6"/>
<dbReference type="EMBL" id="CP151767">
    <property type="protein sequence ID" value="WZU68069.2"/>
    <property type="molecule type" value="Genomic_DNA"/>
</dbReference>
<gene>
    <name evidence="1" type="ORF">AABB31_03765</name>
</gene>
<evidence type="ECO:0000313" key="1">
    <source>
        <dbReference type="EMBL" id="WZU68069.2"/>
    </source>
</evidence>
<protein>
    <submittedName>
        <fullName evidence="1">Uncharacterized protein</fullName>
    </submittedName>
</protein>
<organism evidence="1 2">
    <name type="scientific">Yoonia rhodophyticola</name>
    <dbReference type="NCBI Taxonomy" id="3137370"/>
    <lineage>
        <taxon>Bacteria</taxon>
        <taxon>Pseudomonadati</taxon>
        <taxon>Pseudomonadota</taxon>
        <taxon>Alphaproteobacteria</taxon>
        <taxon>Rhodobacterales</taxon>
        <taxon>Paracoccaceae</taxon>
        <taxon>Yoonia</taxon>
    </lineage>
</organism>
<evidence type="ECO:0000313" key="2">
    <source>
        <dbReference type="Proteomes" id="UP001470809"/>
    </source>
</evidence>
<keyword evidence="2" id="KW-1185">Reference proteome</keyword>
<reference evidence="1 2" key="2">
    <citation type="submission" date="2024-08" db="EMBL/GenBank/DDBJ databases">
        <title>Phylogenomic analyses of a clade within the roseobacter group suggest taxonomic reassignments of species of the genera Aestuariivita, Citreicella, Loktanella, Nautella, Pelagibaca, Ruegeria, Thalassobius, Thiobacimonas and Tropicibacter, and the proposal o.</title>
        <authorList>
            <person name="Jeon C.O."/>
        </authorList>
    </citation>
    <scope>NUCLEOTIDE SEQUENCE [LARGE SCALE GENOMIC DNA]</scope>
    <source>
        <strain evidence="1 2">SS1-5</strain>
    </source>
</reference>
<name>A0AAN0NLZ6_9RHOB</name>
<dbReference type="KEGG" id="yrh:AABB31_03765"/>
<dbReference type="RefSeq" id="WP_373634926.1">
    <property type="nucleotide sequence ID" value="NZ_CP151767.2"/>
</dbReference>
<sequence>MAQVLSLESFEKALVVETGPNEDYAAGYAEGLAAGRAEAEADSAALASSFVQSVSDAEFTYAEASSQLLRSLRPLFQALSEKILPHCVDAGFASQLANTLSNGAAAEIGKPLSVHVSTDQYEAVLAALSGLPIQVDVKPDVSLPALTAWIGRDDAECLFDLSSITAEIDKMLGAIETEFERTIEHG</sequence>
<dbReference type="Proteomes" id="UP001470809">
    <property type="component" value="Chromosome"/>
</dbReference>